<comment type="similarity">
    <text evidence="1">Belongs to the PrpF family.</text>
</comment>
<dbReference type="PANTHER" id="PTHR43709">
    <property type="entry name" value="ACONITATE ISOMERASE-RELATED"/>
    <property type="match status" value="1"/>
</dbReference>
<evidence type="ECO:0000256" key="2">
    <source>
        <dbReference type="ARBA" id="ARBA00023235"/>
    </source>
</evidence>
<dbReference type="SUPFAM" id="SSF54506">
    <property type="entry name" value="Diaminopimelate epimerase-like"/>
    <property type="match status" value="2"/>
</dbReference>
<dbReference type="Pfam" id="PF04303">
    <property type="entry name" value="PrpF"/>
    <property type="match status" value="1"/>
</dbReference>
<gene>
    <name evidence="3" type="ORF">C4K68_17880</name>
</gene>
<proteinExistence type="inferred from homology"/>
<dbReference type="NCBIfam" id="NF033377">
    <property type="entry name" value="OMA_tautomer"/>
    <property type="match status" value="1"/>
</dbReference>
<dbReference type="PANTHER" id="PTHR43709:SF3">
    <property type="entry name" value="ISOMERASE YBHH-RELATED"/>
    <property type="match status" value="1"/>
</dbReference>
<dbReference type="Proteomes" id="UP000238196">
    <property type="component" value="Unassembled WGS sequence"/>
</dbReference>
<protein>
    <submittedName>
        <fullName evidence="3">4-oxalomesaconate tautomerase</fullName>
    </submittedName>
</protein>
<evidence type="ECO:0000313" key="4">
    <source>
        <dbReference type="Proteomes" id="UP000238196"/>
    </source>
</evidence>
<accession>A0A2S5KMI9</accession>
<dbReference type="InterPro" id="IPR047687">
    <property type="entry name" value="OMA_tautomer-like"/>
</dbReference>
<evidence type="ECO:0000313" key="3">
    <source>
        <dbReference type="EMBL" id="PPC76044.1"/>
    </source>
</evidence>
<name>A0A2S5KMI9_9PROT</name>
<dbReference type="AlphaFoldDB" id="A0A2S5KMI9"/>
<dbReference type="EMBL" id="PRLP01000058">
    <property type="protein sequence ID" value="PPC76044.1"/>
    <property type="molecule type" value="Genomic_DNA"/>
</dbReference>
<reference evidence="3 4" key="1">
    <citation type="submission" date="2018-02" db="EMBL/GenBank/DDBJ databases">
        <title>novel marine gammaproteobacteria from coastal saline agro ecosystem.</title>
        <authorList>
            <person name="Krishnan R."/>
            <person name="Ramesh Kumar N."/>
        </authorList>
    </citation>
    <scope>NUCLEOTIDE SEQUENCE [LARGE SCALE GENOMIC DNA]</scope>
    <source>
        <strain evidence="3 4">228</strain>
    </source>
</reference>
<dbReference type="Gene3D" id="3.10.310.10">
    <property type="entry name" value="Diaminopimelate Epimerase, Chain A, domain 1"/>
    <property type="match status" value="2"/>
</dbReference>
<sequence length="353" mass="37286">MSHSIPCMIMRGGTSRGPYLRLEDLPNDREACAAILQHIMGAGHELQLDGIGGGNSLTSKVAMVGRSDCAEADVDYLFAQVGIAEKKVDFSPNCGNMLAGVAPFAIETGLVMPQACSTLVRIRNLNTNKIIHAQVPTVDGNVVYDGDTLISGAPNPAAPIKLTFIDVQGAKTGRLFPTGHLLDEIDGITVTCIDAAMPCVLIHASDLGKTGSETPAELDSDEVFMARLEKLRRQAGQRMGLGDVSEQVIPKPVLLSAARHGGTLQARYFVPQRCHKALAVTGSIAIATAAGFPETVAGQLIAPATELSLVQIEHPTGSIDLEVVRDELNPAQVKAVSLLRTARKILSGTVFLP</sequence>
<evidence type="ECO:0000256" key="1">
    <source>
        <dbReference type="ARBA" id="ARBA00007673"/>
    </source>
</evidence>
<dbReference type="OrthoDB" id="9779763at2"/>
<organism evidence="3 4">
    <name type="scientific">Proteobacteria bacterium 228</name>
    <dbReference type="NCBI Taxonomy" id="2083153"/>
    <lineage>
        <taxon>Bacteria</taxon>
        <taxon>Pseudomonadati</taxon>
        <taxon>Pseudomonadota</taxon>
    </lineage>
</organism>
<dbReference type="InterPro" id="IPR007400">
    <property type="entry name" value="PrpF-like"/>
</dbReference>
<keyword evidence="2" id="KW-0413">Isomerase</keyword>
<comment type="caution">
    <text evidence="3">The sequence shown here is derived from an EMBL/GenBank/DDBJ whole genome shotgun (WGS) entry which is preliminary data.</text>
</comment>
<dbReference type="GO" id="GO:0016853">
    <property type="term" value="F:isomerase activity"/>
    <property type="evidence" value="ECO:0007669"/>
    <property type="project" value="UniProtKB-KW"/>
</dbReference>